<comment type="similarity">
    <text evidence="6">Belongs to the PPase family.</text>
</comment>
<keyword evidence="4 6" id="KW-0378">Hydrolase</keyword>
<dbReference type="RefSeq" id="WP_115861334.1">
    <property type="nucleotide sequence ID" value="NZ_QTSU01000004.1"/>
</dbReference>
<feature type="binding site" evidence="6">
    <location>
        <position position="66"/>
    </location>
    <ligand>
        <name>Mg(2+)</name>
        <dbReference type="ChEBI" id="CHEBI:18420"/>
        <label>1</label>
    </ligand>
</feature>
<dbReference type="OrthoDB" id="5187599at2"/>
<evidence type="ECO:0000256" key="5">
    <source>
        <dbReference type="ARBA" id="ARBA00022842"/>
    </source>
</evidence>
<reference evidence="7 8" key="1">
    <citation type="submission" date="2018-08" db="EMBL/GenBank/DDBJ databases">
        <title>Lysobacter sp. zong2l5, whole genome shotgun sequence.</title>
        <authorList>
            <person name="Zhang X."/>
            <person name="Feng G."/>
            <person name="Zhu H."/>
        </authorList>
    </citation>
    <scope>NUCLEOTIDE SEQUENCE [LARGE SCALE GENOMIC DNA]</scope>
    <source>
        <strain evidence="8">zong2l5</strain>
    </source>
</reference>
<feature type="binding site" evidence="6">
    <location>
        <position position="142"/>
    </location>
    <ligand>
        <name>substrate</name>
    </ligand>
</feature>
<dbReference type="AlphaFoldDB" id="A0A371JWW0"/>
<dbReference type="EMBL" id="QTSU01000004">
    <property type="protein sequence ID" value="RDZ26142.1"/>
    <property type="molecule type" value="Genomic_DNA"/>
</dbReference>
<dbReference type="GO" id="GO:0005737">
    <property type="term" value="C:cytoplasm"/>
    <property type="evidence" value="ECO:0007669"/>
    <property type="project" value="UniProtKB-SubCell"/>
</dbReference>
<feature type="binding site" evidence="6">
    <location>
        <position position="44"/>
    </location>
    <ligand>
        <name>substrate</name>
    </ligand>
</feature>
<keyword evidence="8" id="KW-1185">Reference proteome</keyword>
<proteinExistence type="inferred from homology"/>
<dbReference type="Gene3D" id="3.90.80.10">
    <property type="entry name" value="Inorganic pyrophosphatase"/>
    <property type="match status" value="1"/>
</dbReference>
<comment type="caution">
    <text evidence="7">The sequence shown here is derived from an EMBL/GenBank/DDBJ whole genome shotgun (WGS) entry which is preliminary data.</text>
</comment>
<evidence type="ECO:0000256" key="6">
    <source>
        <dbReference type="HAMAP-Rule" id="MF_00209"/>
    </source>
</evidence>
<comment type="subunit">
    <text evidence="6">Homohexamer.</text>
</comment>
<dbReference type="Pfam" id="PF00719">
    <property type="entry name" value="Pyrophosphatase"/>
    <property type="match status" value="1"/>
</dbReference>
<evidence type="ECO:0000256" key="2">
    <source>
        <dbReference type="ARBA" id="ARBA00022490"/>
    </source>
</evidence>
<feature type="binding site" evidence="6">
    <location>
        <position position="30"/>
    </location>
    <ligand>
        <name>substrate</name>
    </ligand>
</feature>
<feature type="binding site" evidence="6">
    <location>
        <position position="103"/>
    </location>
    <ligand>
        <name>Mg(2+)</name>
        <dbReference type="ChEBI" id="CHEBI:18420"/>
        <label>1</label>
    </ligand>
</feature>
<feature type="binding site" evidence="6">
    <location>
        <position position="71"/>
    </location>
    <ligand>
        <name>Mg(2+)</name>
        <dbReference type="ChEBI" id="CHEBI:18420"/>
        <label>2</label>
    </ligand>
</feature>
<comment type="cofactor">
    <cofactor evidence="1 6">
        <name>Mg(2+)</name>
        <dbReference type="ChEBI" id="CHEBI:18420"/>
    </cofactor>
</comment>
<organism evidence="7 8">
    <name type="scientific">Lysobacter silvisoli</name>
    <dbReference type="NCBI Taxonomy" id="2293254"/>
    <lineage>
        <taxon>Bacteria</taxon>
        <taxon>Pseudomonadati</taxon>
        <taxon>Pseudomonadota</taxon>
        <taxon>Gammaproteobacteria</taxon>
        <taxon>Lysobacterales</taxon>
        <taxon>Lysobacteraceae</taxon>
        <taxon>Lysobacter</taxon>
    </lineage>
</organism>
<dbReference type="GO" id="GO:0004427">
    <property type="term" value="F:inorganic diphosphate phosphatase activity"/>
    <property type="evidence" value="ECO:0007669"/>
    <property type="project" value="UniProtKB-UniRule"/>
</dbReference>
<dbReference type="InterPro" id="IPR036649">
    <property type="entry name" value="Pyrophosphatase_sf"/>
</dbReference>
<protein>
    <recommendedName>
        <fullName evidence="6">Inorganic pyrophosphatase</fullName>
        <ecNumber evidence="6">3.6.1.1</ecNumber>
    </recommendedName>
    <alternativeName>
        <fullName evidence="6">Pyrophosphate phospho-hydrolase</fullName>
        <shortName evidence="6">PPase</shortName>
    </alternativeName>
</protein>
<comment type="catalytic activity">
    <reaction evidence="6">
        <text>diphosphate + H2O = 2 phosphate + H(+)</text>
        <dbReference type="Rhea" id="RHEA:24576"/>
        <dbReference type="ChEBI" id="CHEBI:15377"/>
        <dbReference type="ChEBI" id="CHEBI:15378"/>
        <dbReference type="ChEBI" id="CHEBI:33019"/>
        <dbReference type="ChEBI" id="CHEBI:43474"/>
        <dbReference type="EC" id="3.6.1.1"/>
    </reaction>
</comment>
<dbReference type="HAMAP" id="MF_00209">
    <property type="entry name" value="Inorganic_PPase"/>
    <property type="match status" value="1"/>
</dbReference>
<feature type="binding site" evidence="6">
    <location>
        <position position="71"/>
    </location>
    <ligand>
        <name>Mg(2+)</name>
        <dbReference type="ChEBI" id="CHEBI:18420"/>
        <label>1</label>
    </ligand>
</feature>
<dbReference type="EC" id="3.6.1.1" evidence="6"/>
<sequence>MGLDLVPTGKNPPEEINVIIEIPKDAEPVKYEVDKASGAIFVDRILSTPMRYPCNYGYVPHTLCGDGDPADVLVVLPLPLIPGSVIRCRPVGVLRMTDEAGGDEKLLAVPVDKVFAGYSHISDVDQVSQHWLDRIGHFFEHYKDLEKGKWVKLDGWGKAAEAKQILLEAIDRYNATEESDKPKF</sequence>
<gene>
    <name evidence="6" type="primary">ppa</name>
    <name evidence="7" type="ORF">DX914_17875</name>
</gene>
<keyword evidence="2 6" id="KW-0963">Cytoplasm</keyword>
<dbReference type="InterPro" id="IPR008162">
    <property type="entry name" value="Pyrophosphatase"/>
</dbReference>
<name>A0A371JWW0_9GAMM</name>
<dbReference type="NCBIfam" id="NF002317">
    <property type="entry name" value="PRK01250.1"/>
    <property type="match status" value="1"/>
</dbReference>
<accession>A0A371JWW0</accession>
<comment type="subcellular location">
    <subcellularLocation>
        <location evidence="6">Cytoplasm</location>
    </subcellularLocation>
</comment>
<keyword evidence="5 6" id="KW-0460">Magnesium</keyword>
<keyword evidence="3 6" id="KW-0479">Metal-binding</keyword>
<dbReference type="FunFam" id="3.90.80.10:FF:000001">
    <property type="entry name" value="Inorganic pyrophosphatase"/>
    <property type="match status" value="1"/>
</dbReference>
<dbReference type="CDD" id="cd00412">
    <property type="entry name" value="pyrophosphatase"/>
    <property type="match status" value="1"/>
</dbReference>
<evidence type="ECO:0000256" key="4">
    <source>
        <dbReference type="ARBA" id="ARBA00022801"/>
    </source>
</evidence>
<dbReference type="GO" id="GO:0000287">
    <property type="term" value="F:magnesium ion binding"/>
    <property type="evidence" value="ECO:0007669"/>
    <property type="project" value="UniProtKB-UniRule"/>
</dbReference>
<dbReference type="Proteomes" id="UP000264492">
    <property type="component" value="Unassembled WGS sequence"/>
</dbReference>
<dbReference type="GO" id="GO:0006796">
    <property type="term" value="P:phosphate-containing compound metabolic process"/>
    <property type="evidence" value="ECO:0007669"/>
    <property type="project" value="InterPro"/>
</dbReference>
<evidence type="ECO:0000313" key="7">
    <source>
        <dbReference type="EMBL" id="RDZ26142.1"/>
    </source>
</evidence>
<evidence type="ECO:0000256" key="1">
    <source>
        <dbReference type="ARBA" id="ARBA00001946"/>
    </source>
</evidence>
<evidence type="ECO:0000313" key="8">
    <source>
        <dbReference type="Proteomes" id="UP000264492"/>
    </source>
</evidence>
<evidence type="ECO:0000256" key="3">
    <source>
        <dbReference type="ARBA" id="ARBA00022723"/>
    </source>
</evidence>
<dbReference type="PANTHER" id="PTHR10286">
    <property type="entry name" value="INORGANIC PYROPHOSPHATASE"/>
    <property type="match status" value="1"/>
</dbReference>
<dbReference type="SUPFAM" id="SSF50324">
    <property type="entry name" value="Inorganic pyrophosphatase"/>
    <property type="match status" value="1"/>
</dbReference>
<comment type="function">
    <text evidence="6">Catalyzes the hydrolysis of inorganic pyrophosphate (PPi) forming two phosphate ions.</text>
</comment>
<feature type="binding site" evidence="6">
    <location>
        <position position="56"/>
    </location>
    <ligand>
        <name>substrate</name>
    </ligand>
</feature>